<evidence type="ECO:0000256" key="1">
    <source>
        <dbReference type="SAM" id="MobiDB-lite"/>
    </source>
</evidence>
<dbReference type="GeneID" id="20350812"/>
<dbReference type="RefSeq" id="XP_009226491.1">
    <property type="nucleotide sequence ID" value="XM_009228227.1"/>
</dbReference>
<accession>J3PA31</accession>
<dbReference type="VEuPathDB" id="FungiDB:GGTG_10354"/>
<feature type="compositionally biased region" description="Basic residues" evidence="1">
    <location>
        <begin position="19"/>
        <end position="30"/>
    </location>
</feature>
<dbReference type="Proteomes" id="UP000006039">
    <property type="component" value="Unassembled WGS sequence"/>
</dbReference>
<sequence>MDRPPAISGHGGYLSSNPARRRPLRGHGRCLFHVAGPTPGAGQWTARTAGGQKNARSGRASGGAAIRGDMQQMQEWAPPRSLLRGRQMGAA</sequence>
<evidence type="ECO:0000313" key="4">
    <source>
        <dbReference type="Proteomes" id="UP000006039"/>
    </source>
</evidence>
<evidence type="ECO:0000313" key="3">
    <source>
        <dbReference type="EnsemblFungi" id="EJT73517"/>
    </source>
</evidence>
<protein>
    <submittedName>
        <fullName evidence="2 3">Uncharacterized protein</fullName>
    </submittedName>
</protein>
<feature type="region of interest" description="Disordered" evidence="1">
    <location>
        <begin position="1"/>
        <end position="91"/>
    </location>
</feature>
<proteinExistence type="predicted"/>
<reference evidence="3" key="5">
    <citation type="submission" date="2018-04" db="UniProtKB">
        <authorList>
            <consortium name="EnsemblFungi"/>
        </authorList>
    </citation>
    <scope>IDENTIFICATION</scope>
    <source>
        <strain evidence="3">R3-111a-1</strain>
    </source>
</reference>
<evidence type="ECO:0000313" key="2">
    <source>
        <dbReference type="EMBL" id="EJT73517.1"/>
    </source>
</evidence>
<reference evidence="4" key="1">
    <citation type="submission" date="2010-07" db="EMBL/GenBank/DDBJ databases">
        <title>The genome sequence of Gaeumannomyces graminis var. tritici strain R3-111a-1.</title>
        <authorList>
            <consortium name="The Broad Institute Genome Sequencing Platform"/>
            <person name="Ma L.-J."/>
            <person name="Dead R."/>
            <person name="Young S."/>
            <person name="Zeng Q."/>
            <person name="Koehrsen M."/>
            <person name="Alvarado L."/>
            <person name="Berlin A."/>
            <person name="Chapman S.B."/>
            <person name="Chen Z."/>
            <person name="Freedman E."/>
            <person name="Gellesch M."/>
            <person name="Goldberg J."/>
            <person name="Griggs A."/>
            <person name="Gujja S."/>
            <person name="Heilman E.R."/>
            <person name="Heiman D."/>
            <person name="Hepburn T."/>
            <person name="Howarth C."/>
            <person name="Jen D."/>
            <person name="Larson L."/>
            <person name="Mehta T."/>
            <person name="Neiman D."/>
            <person name="Pearson M."/>
            <person name="Roberts A."/>
            <person name="Saif S."/>
            <person name="Shea T."/>
            <person name="Shenoy N."/>
            <person name="Sisk P."/>
            <person name="Stolte C."/>
            <person name="Sykes S."/>
            <person name="Walk T."/>
            <person name="White J."/>
            <person name="Yandava C."/>
            <person name="Haas B."/>
            <person name="Nusbaum C."/>
            <person name="Birren B."/>
        </authorList>
    </citation>
    <scope>NUCLEOTIDE SEQUENCE [LARGE SCALE GENOMIC DNA]</scope>
    <source>
        <strain evidence="4">R3-111a-1</strain>
    </source>
</reference>
<dbReference type="EMBL" id="GL385399">
    <property type="protein sequence ID" value="EJT73517.1"/>
    <property type="molecule type" value="Genomic_DNA"/>
</dbReference>
<feature type="compositionally biased region" description="Low complexity" evidence="1">
    <location>
        <begin position="55"/>
        <end position="68"/>
    </location>
</feature>
<organism evidence="2">
    <name type="scientific">Gaeumannomyces tritici (strain R3-111a-1)</name>
    <name type="common">Wheat and barley take-all root rot fungus</name>
    <name type="synonym">Gaeumannomyces graminis var. tritici</name>
    <dbReference type="NCBI Taxonomy" id="644352"/>
    <lineage>
        <taxon>Eukaryota</taxon>
        <taxon>Fungi</taxon>
        <taxon>Dikarya</taxon>
        <taxon>Ascomycota</taxon>
        <taxon>Pezizomycotina</taxon>
        <taxon>Sordariomycetes</taxon>
        <taxon>Sordariomycetidae</taxon>
        <taxon>Magnaporthales</taxon>
        <taxon>Magnaporthaceae</taxon>
        <taxon>Gaeumannomyces</taxon>
    </lineage>
</organism>
<dbReference type="HOGENOM" id="CLU_2427154_0_0_1"/>
<name>J3PA31_GAET3</name>
<dbReference type="AlphaFoldDB" id="J3PA31"/>
<gene>
    <name evidence="3" type="primary">20350812</name>
    <name evidence="2" type="ORF">GGTG_10354</name>
</gene>
<reference evidence="2" key="2">
    <citation type="submission" date="2010-07" db="EMBL/GenBank/DDBJ databases">
        <authorList>
            <consortium name="The Broad Institute Genome Sequencing Platform"/>
            <consortium name="Broad Institute Genome Sequencing Center for Infectious Disease"/>
            <person name="Ma L.-J."/>
            <person name="Dead R."/>
            <person name="Young S."/>
            <person name="Zeng Q."/>
            <person name="Koehrsen M."/>
            <person name="Alvarado L."/>
            <person name="Berlin A."/>
            <person name="Chapman S.B."/>
            <person name="Chen Z."/>
            <person name="Freedman E."/>
            <person name="Gellesch M."/>
            <person name="Goldberg J."/>
            <person name="Griggs A."/>
            <person name="Gujja S."/>
            <person name="Heilman E.R."/>
            <person name="Heiman D."/>
            <person name="Hepburn T."/>
            <person name="Howarth C."/>
            <person name="Jen D."/>
            <person name="Larson L."/>
            <person name="Mehta T."/>
            <person name="Neiman D."/>
            <person name="Pearson M."/>
            <person name="Roberts A."/>
            <person name="Saif S."/>
            <person name="Shea T."/>
            <person name="Shenoy N."/>
            <person name="Sisk P."/>
            <person name="Stolte C."/>
            <person name="Sykes S."/>
            <person name="Walk T."/>
            <person name="White J."/>
            <person name="Yandava C."/>
            <person name="Haas B."/>
            <person name="Nusbaum C."/>
            <person name="Birren B."/>
        </authorList>
    </citation>
    <scope>NUCLEOTIDE SEQUENCE</scope>
    <source>
        <strain evidence="2">R3-111a-1</strain>
    </source>
</reference>
<keyword evidence="4" id="KW-1185">Reference proteome</keyword>
<dbReference type="EnsemblFungi" id="EJT73517">
    <property type="protein sequence ID" value="EJT73517"/>
    <property type="gene ID" value="GGTG_10354"/>
</dbReference>
<reference evidence="2" key="3">
    <citation type="submission" date="2010-09" db="EMBL/GenBank/DDBJ databases">
        <title>Annotation of Gaeumannomyces graminis var. tritici R3-111a-1.</title>
        <authorList>
            <consortium name="The Broad Institute Genome Sequencing Platform"/>
            <person name="Ma L.-J."/>
            <person name="Dead R."/>
            <person name="Young S.K."/>
            <person name="Zeng Q."/>
            <person name="Gargeya S."/>
            <person name="Fitzgerald M."/>
            <person name="Haas B."/>
            <person name="Abouelleil A."/>
            <person name="Alvarado L."/>
            <person name="Arachchi H.M."/>
            <person name="Berlin A."/>
            <person name="Brown A."/>
            <person name="Chapman S.B."/>
            <person name="Chen Z."/>
            <person name="Dunbar C."/>
            <person name="Freedman E."/>
            <person name="Gearin G."/>
            <person name="Gellesch M."/>
            <person name="Goldberg J."/>
            <person name="Griggs A."/>
            <person name="Gujja S."/>
            <person name="Heiman D."/>
            <person name="Howarth C."/>
            <person name="Larson L."/>
            <person name="Lui A."/>
            <person name="MacDonald P.J.P."/>
            <person name="Mehta T."/>
            <person name="Montmayeur A."/>
            <person name="Murphy C."/>
            <person name="Neiman D."/>
            <person name="Pearson M."/>
            <person name="Priest M."/>
            <person name="Roberts A."/>
            <person name="Saif S."/>
            <person name="Shea T."/>
            <person name="Shenoy N."/>
            <person name="Sisk P."/>
            <person name="Stolte C."/>
            <person name="Sykes S."/>
            <person name="Yandava C."/>
            <person name="Wortman J."/>
            <person name="Nusbaum C."/>
            <person name="Birren B."/>
        </authorList>
    </citation>
    <scope>NUCLEOTIDE SEQUENCE</scope>
    <source>
        <strain evidence="2">R3-111a-1</strain>
    </source>
</reference>
<reference evidence="3" key="4">
    <citation type="journal article" date="2015" name="G3 (Bethesda)">
        <title>Genome sequences of three phytopathogenic species of the Magnaporthaceae family of fungi.</title>
        <authorList>
            <person name="Okagaki L.H."/>
            <person name="Nunes C.C."/>
            <person name="Sailsbery J."/>
            <person name="Clay B."/>
            <person name="Brown D."/>
            <person name="John T."/>
            <person name="Oh Y."/>
            <person name="Young N."/>
            <person name="Fitzgerald M."/>
            <person name="Haas B.J."/>
            <person name="Zeng Q."/>
            <person name="Young S."/>
            <person name="Adiconis X."/>
            <person name="Fan L."/>
            <person name="Levin J.Z."/>
            <person name="Mitchell T.K."/>
            <person name="Okubara P.A."/>
            <person name="Farman M.L."/>
            <person name="Kohn L.M."/>
            <person name="Birren B."/>
            <person name="Ma L.-J."/>
            <person name="Dean R.A."/>
        </authorList>
    </citation>
    <scope>NUCLEOTIDE SEQUENCE</scope>
    <source>
        <strain evidence="3">R3-111a-1</strain>
    </source>
</reference>